<dbReference type="InterPro" id="IPR021827">
    <property type="entry name" value="Nup186/Nup192/Nup205"/>
</dbReference>
<evidence type="ECO:0000313" key="6">
    <source>
        <dbReference type="Proteomes" id="UP001161438"/>
    </source>
</evidence>
<comment type="subcellular location">
    <subcellularLocation>
        <location evidence="1">Nucleus</location>
    </subcellularLocation>
</comment>
<dbReference type="PANTHER" id="PTHR31344:SF0">
    <property type="entry name" value="NUCLEAR PORE COMPLEX PROTEIN NUP205"/>
    <property type="match status" value="1"/>
</dbReference>
<dbReference type="Proteomes" id="UP001161438">
    <property type="component" value="Chromosome 10"/>
</dbReference>
<evidence type="ECO:0000256" key="4">
    <source>
        <dbReference type="ARBA" id="ARBA00023242"/>
    </source>
</evidence>
<dbReference type="Pfam" id="PF11894">
    <property type="entry name" value="Nup192"/>
    <property type="match status" value="1"/>
</dbReference>
<sequence length="1683" mass="191706">MKWSAIPFESLYRSIEDGEFDFDLFKEILPDLQNLNLNTGKLKNNTSRSQLEKGEVTLSDGSTFKLNQEFIFEAISLSDELNLDEIVTCELILSSDATANSGKVQYFLRRQFILQIVSFIVNCFHEDTELYQELLKNGVLVSNILPAFKFIHTQLSEIKQQINKAQILENYNVLFRQNIKFRRDFLLREYDILSQILYGLVDKGAVMKSKDFVVSLLDHVSELDSNDFFIVYYIPAFFHLFASLKVMPDADVKSLHSQFVKDLKDDGIYSKPAKVALIFIFLAYFIGWCKEEPKRRADVMDFKTDVDEPMTSAVELGAIEQILIFAADTSIVEQDKSMELFYDIRSLLERHIPRLIPKQLLDDEKIFSQATNSTYNSAVASSSMNSSGIWNSSYPGMMSTTDSTRLNCTPSNFNEYSYTNIVLSEQTQEFFLSAFDDVLQTIITDCAFLLTKIKDAEEDSLLSGEDLTLDDISLKADLERFFLSIYFFYASRPEYSSAFWSDKESNAYGFIEWCSRCNDNLMRSCFYLMISSLSFGPENSLNVYHYFGENNSISWKNIAQCVSDYTKKISNFNTSLQKRQQFSESTHNDIDSTAVALEEGLNEEAVIFLSSLLTLVGSITYHVDEDVKIALSTIFSDILFEFTKMNTPLVGAAFKVLSNLVPKLESSRTKFWSFLDSLVFQNSSLNSSSESYRTAFTSILTKYSEVLGFLELFQNLISIHSRESGSEYMVFGKLAFPARLGQGYRKVGIWPYFDYIFNDILAHIHQITDVRNRRAVQLPVFKIIYTGLCSFDYSVILNSIPAAANLNALVDCENFFNYVQECPTTPVFNYIFTEKVFKSIFNVVDIGIDQLSIELEGGKNQAELLQVAVKIINKVLDYQETYVEELFPIVKKHGKTDYYMPKNYSLHGLRSFYDAIFFNIPLVAHLGLYVGIDDHILASNSLRILAKLSEHPDDSIRSSPKRDKLLTIFDSVDESARIKDAFITQLETSIIDTDVLTLKLELLDFLTSNLSNCSRTTSISHLLLGFQVSNVISLGPNLATFISSGTSLLNSIINLLEASLNSITKDNIDYAAMRLATVALEIILKLCRNPLTSGLLYPYLIEQNFFERVMILDPQVTRFTTWNGRPFDNSTKEKGKDFVESESIGAFLSFLAYRNYWTQYLGLFIHKISFSGTKSEVLTYVNYLISNTMYSVRLFSFLDPLNYGNICEAKETLSIFNNIPLHLEQVPLNRYCSGNIYDFREMEKLMRLVKRVRAESLYPNSLVPDVSKDQFIKEANSECIKAKDYFTSIISRSKALELNLSVLHSWVQLVQIIVTDGKLEPSIRSNFILEVFGTIIPKISDYVEFNITFSEELVSLAVFLFDIYNRDRKLITDKGTVDGRLYQLFKTCIQGINSPLSSVTLRSDFYILANHYLSRVLSDQEGSERVLQDLRLGSKKLVEIIWNDVIYGEGTSRVTGMLLLDSLIQLANKTKENFVLDSLMKTTKLLLIIRSLKNTDALLGSTTEHINIDDLLYELTAFKATVFFLIRVAETRNGASALVENNLFRIIAELSFLKVDPDLGLELVFDEVYLQNSNFLKVNVTLDNPLVFDKDTNGVSLLELIVPIFQLIAAVLVSMGSSNKSVVQRVKSLLSMYKRLVVGIFKRDLLREKDERKKSTDPSTQSLNEMVKLIVMLCTLTGYQNED</sequence>
<dbReference type="GO" id="GO:0044611">
    <property type="term" value="C:nuclear pore inner ring"/>
    <property type="evidence" value="ECO:0007669"/>
    <property type="project" value="TreeGrafter"/>
</dbReference>
<evidence type="ECO:0000256" key="2">
    <source>
        <dbReference type="ARBA" id="ARBA00005892"/>
    </source>
</evidence>
<accession>A0AA35IP78</accession>
<keyword evidence="3" id="KW-0813">Transport</keyword>
<keyword evidence="4" id="KW-0539">Nucleus</keyword>
<dbReference type="EMBL" id="OX365766">
    <property type="protein sequence ID" value="CAI4034376.1"/>
    <property type="molecule type" value="Genomic_DNA"/>
</dbReference>
<evidence type="ECO:0000256" key="1">
    <source>
        <dbReference type="ARBA" id="ARBA00004123"/>
    </source>
</evidence>
<dbReference type="InterPro" id="IPR016024">
    <property type="entry name" value="ARM-type_fold"/>
</dbReference>
<gene>
    <name evidence="5" type="primary">SMKI10G1650</name>
    <name evidence="5" type="ORF">SMKI_10G1650</name>
</gene>
<dbReference type="RefSeq" id="XP_056077497.1">
    <property type="nucleotide sequence ID" value="XM_056223483.1"/>
</dbReference>
<dbReference type="GO" id="GO:0006999">
    <property type="term" value="P:nuclear pore organization"/>
    <property type="evidence" value="ECO:0007669"/>
    <property type="project" value="TreeGrafter"/>
</dbReference>
<dbReference type="GO" id="GO:0017056">
    <property type="term" value="F:structural constituent of nuclear pore"/>
    <property type="evidence" value="ECO:0007669"/>
    <property type="project" value="TreeGrafter"/>
</dbReference>
<organism evidence="5 6">
    <name type="scientific">Saccharomyces mikatae IFO 1815</name>
    <dbReference type="NCBI Taxonomy" id="226126"/>
    <lineage>
        <taxon>Eukaryota</taxon>
        <taxon>Fungi</taxon>
        <taxon>Dikarya</taxon>
        <taxon>Ascomycota</taxon>
        <taxon>Saccharomycotina</taxon>
        <taxon>Saccharomycetes</taxon>
        <taxon>Saccharomycetales</taxon>
        <taxon>Saccharomycetaceae</taxon>
        <taxon>Saccharomyces</taxon>
    </lineage>
</organism>
<comment type="similarity">
    <text evidence="2">Belongs to the NUP186/NUP192/NUP205 family.</text>
</comment>
<name>A0AA35IP78_SACMI</name>
<evidence type="ECO:0000313" key="5">
    <source>
        <dbReference type="EMBL" id="CAI4034376.1"/>
    </source>
</evidence>
<dbReference type="SUPFAM" id="SSF48371">
    <property type="entry name" value="ARM repeat"/>
    <property type="match status" value="1"/>
</dbReference>
<reference evidence="5" key="1">
    <citation type="submission" date="2022-10" db="EMBL/GenBank/DDBJ databases">
        <authorList>
            <person name="Byrne P K."/>
        </authorList>
    </citation>
    <scope>NUCLEOTIDE SEQUENCE</scope>
    <source>
        <strain evidence="5">IFO1815</strain>
    </source>
</reference>
<evidence type="ECO:0000256" key="3">
    <source>
        <dbReference type="ARBA" id="ARBA00022448"/>
    </source>
</evidence>
<proteinExistence type="inferred from homology"/>
<dbReference type="GeneID" id="80919193"/>
<dbReference type="PANTHER" id="PTHR31344">
    <property type="entry name" value="NUCLEAR PORE COMPLEX PROTEIN NUP205"/>
    <property type="match status" value="1"/>
</dbReference>
<evidence type="ECO:0008006" key="7">
    <source>
        <dbReference type="Google" id="ProtNLM"/>
    </source>
</evidence>
<protein>
    <recommendedName>
        <fullName evidence="7">Nup192p</fullName>
    </recommendedName>
</protein>
<keyword evidence="6" id="KW-1185">Reference proteome</keyword>